<evidence type="ECO:0000313" key="2">
    <source>
        <dbReference type="Proteomes" id="UP001168098"/>
    </source>
</evidence>
<keyword evidence="2" id="KW-1185">Reference proteome</keyword>
<dbReference type="Proteomes" id="UP001168098">
    <property type="component" value="Unassembled WGS sequence"/>
</dbReference>
<dbReference type="AlphaFoldDB" id="A0AA38YY86"/>
<name>A0AA38YY86_VITRO</name>
<comment type="caution">
    <text evidence="1">The sequence shown here is derived from an EMBL/GenBank/DDBJ whole genome shotgun (WGS) entry which is preliminary data.</text>
</comment>
<protein>
    <submittedName>
        <fullName evidence="1">Uncharacterized protein</fullName>
    </submittedName>
</protein>
<gene>
    <name evidence="1" type="ORF">PVL29_020963</name>
</gene>
<organism evidence="1 2">
    <name type="scientific">Vitis rotundifolia</name>
    <name type="common">Muscadine grape</name>
    <dbReference type="NCBI Taxonomy" id="103349"/>
    <lineage>
        <taxon>Eukaryota</taxon>
        <taxon>Viridiplantae</taxon>
        <taxon>Streptophyta</taxon>
        <taxon>Embryophyta</taxon>
        <taxon>Tracheophyta</taxon>
        <taxon>Spermatophyta</taxon>
        <taxon>Magnoliopsida</taxon>
        <taxon>eudicotyledons</taxon>
        <taxon>Gunneridae</taxon>
        <taxon>Pentapetalae</taxon>
        <taxon>rosids</taxon>
        <taxon>Vitales</taxon>
        <taxon>Vitaceae</taxon>
        <taxon>Viteae</taxon>
        <taxon>Vitis</taxon>
    </lineage>
</organism>
<accession>A0AA38YY86</accession>
<sequence>MRRPTTCKADSAYLFAGCDARIHAALKRRLACVMQVIEGHRMRLACSCDVGSFKAWTAAVLPVMEESMRVAVK</sequence>
<proteinExistence type="predicted"/>
<reference evidence="1 2" key="1">
    <citation type="journal article" date="2023" name="BMC Biotechnol.">
        <title>Vitis rotundifolia cv Carlos genome sequencing.</title>
        <authorList>
            <person name="Huff M."/>
            <person name="Hulse-Kemp A."/>
            <person name="Scheffler B."/>
            <person name="Youngblood R."/>
            <person name="Simpson S."/>
            <person name="Babiker E."/>
            <person name="Staton M."/>
        </authorList>
    </citation>
    <scope>NUCLEOTIDE SEQUENCE [LARGE SCALE GENOMIC DNA]</scope>
    <source>
        <tissue evidence="1">Leaf</tissue>
    </source>
</reference>
<dbReference type="EMBL" id="JARBHA010000016">
    <property type="protein sequence ID" value="KAJ9678916.1"/>
    <property type="molecule type" value="Genomic_DNA"/>
</dbReference>
<evidence type="ECO:0000313" key="1">
    <source>
        <dbReference type="EMBL" id="KAJ9678916.1"/>
    </source>
</evidence>